<keyword evidence="2" id="KW-1185">Reference proteome</keyword>
<dbReference type="KEGG" id="mmai:sS8_4145"/>
<dbReference type="RefSeq" id="WP_119631315.1">
    <property type="nucleotide sequence ID" value="NZ_AP017928.1"/>
</dbReference>
<dbReference type="Proteomes" id="UP000266313">
    <property type="component" value="Chromosome"/>
</dbReference>
<name>A0A250KWS3_9GAMM</name>
<evidence type="ECO:0000313" key="2">
    <source>
        <dbReference type="Proteomes" id="UP000266313"/>
    </source>
</evidence>
<dbReference type="EMBL" id="AP017928">
    <property type="protein sequence ID" value="BBA36075.1"/>
    <property type="molecule type" value="Genomic_DNA"/>
</dbReference>
<protein>
    <submittedName>
        <fullName evidence="1">Uncharacterized protein</fullName>
    </submittedName>
</protein>
<proteinExistence type="predicted"/>
<accession>A0A250KWS3</accession>
<sequence>MPPDESNISLDDLQAACQSIVTRLADYVRRGGNVDLGYLMYRNQLRGFFLFTAGTAGESVVRHAENALDAEYRRLKASGRTSKH</sequence>
<reference evidence="1 2" key="1">
    <citation type="submission" date="2016-12" db="EMBL/GenBank/DDBJ databases">
        <title>Genome sequencing of Methylocaldum marinum.</title>
        <authorList>
            <person name="Takeuchi M."/>
            <person name="Kamagata Y."/>
            <person name="Hiraoka S."/>
            <person name="Oshima K."/>
            <person name="Hattori M."/>
            <person name="Iwasaki W."/>
        </authorList>
    </citation>
    <scope>NUCLEOTIDE SEQUENCE [LARGE SCALE GENOMIC DNA]</scope>
    <source>
        <strain evidence="1 2">S8</strain>
    </source>
</reference>
<dbReference type="OrthoDB" id="5573413at2"/>
<evidence type="ECO:0000313" key="1">
    <source>
        <dbReference type="EMBL" id="BBA36075.1"/>
    </source>
</evidence>
<organism evidence="1 2">
    <name type="scientific">Methylocaldum marinum</name>
    <dbReference type="NCBI Taxonomy" id="1432792"/>
    <lineage>
        <taxon>Bacteria</taxon>
        <taxon>Pseudomonadati</taxon>
        <taxon>Pseudomonadota</taxon>
        <taxon>Gammaproteobacteria</taxon>
        <taxon>Methylococcales</taxon>
        <taxon>Methylococcaceae</taxon>
        <taxon>Methylocaldum</taxon>
    </lineage>
</organism>
<gene>
    <name evidence="1" type="ORF">sS8_4145</name>
</gene>
<dbReference type="AlphaFoldDB" id="A0A250KWS3"/>